<feature type="transmembrane region" description="Helical" evidence="1">
    <location>
        <begin position="47"/>
        <end position="67"/>
    </location>
</feature>
<comment type="caution">
    <text evidence="2">The sequence shown here is derived from an EMBL/GenBank/DDBJ whole genome shotgun (WGS) entry which is preliminary data.</text>
</comment>
<dbReference type="Proteomes" id="UP000298340">
    <property type="component" value="Unassembled WGS sequence"/>
</dbReference>
<keyword evidence="1" id="KW-0812">Transmembrane</keyword>
<dbReference type="EMBL" id="QWDN01000128">
    <property type="protein sequence ID" value="TEB41552.1"/>
    <property type="molecule type" value="Genomic_DNA"/>
</dbReference>
<keyword evidence="1" id="KW-1133">Transmembrane helix</keyword>
<feature type="non-terminal residue" evidence="2">
    <location>
        <position position="1"/>
    </location>
</feature>
<organism evidence="2 3">
    <name type="scientific">Flavobacterium circumlabens</name>
    <dbReference type="NCBI Taxonomy" id="2133765"/>
    <lineage>
        <taxon>Bacteria</taxon>
        <taxon>Pseudomonadati</taxon>
        <taxon>Bacteroidota</taxon>
        <taxon>Flavobacteriia</taxon>
        <taxon>Flavobacteriales</taxon>
        <taxon>Flavobacteriaceae</taxon>
        <taxon>Flavobacterium</taxon>
    </lineage>
</organism>
<protein>
    <submittedName>
        <fullName evidence="2">General secretion pathway protein</fullName>
    </submittedName>
</protein>
<accession>A0A4Y7U706</accession>
<evidence type="ECO:0000256" key="1">
    <source>
        <dbReference type="SAM" id="Phobius"/>
    </source>
</evidence>
<keyword evidence="1" id="KW-0472">Membrane</keyword>
<evidence type="ECO:0000313" key="3">
    <source>
        <dbReference type="Proteomes" id="UP000298340"/>
    </source>
</evidence>
<gene>
    <name evidence="2" type="ORF">D0809_24955</name>
</gene>
<proteinExistence type="predicted"/>
<name>A0A4Y7U706_9FLAO</name>
<sequence length="103" mass="11612">NRHVLAFSGILRLILNSSPNSGSVISYSEELYDTYNQKQFFAKGIKIMIGVLLAVLLINFAFFTHYYKLAQETTETVLVNKSSLEDIGKIKQLPKAPCLLMKL</sequence>
<evidence type="ECO:0000313" key="2">
    <source>
        <dbReference type="EMBL" id="TEB41552.1"/>
    </source>
</evidence>
<dbReference type="AlphaFoldDB" id="A0A4Y7U706"/>
<reference evidence="2 3" key="1">
    <citation type="journal article" date="2018" name="Syst. Appl. Microbiol.">
        <title>Flavobacterium circumlabens sp. nov. and Flavobacterium cupreum sp. nov., two psychrotrophic species isolated from Antarctic environmental samples.</title>
        <authorList>
            <person name="Kralova S."/>
            <person name="Busse H.J."/>
            <person name="Svec P."/>
            <person name="Maslanova I."/>
            <person name="Stankova E."/>
            <person name="Bartak M."/>
            <person name="Sedlacek I."/>
        </authorList>
    </citation>
    <scope>NUCLEOTIDE SEQUENCE [LARGE SCALE GENOMIC DNA]</scope>
    <source>
        <strain evidence="2 3">CCM 8828</strain>
    </source>
</reference>